<dbReference type="Proteomes" id="UP001328107">
    <property type="component" value="Unassembled WGS sequence"/>
</dbReference>
<organism evidence="3 4">
    <name type="scientific">Pristionchus mayeri</name>
    <dbReference type="NCBI Taxonomy" id="1317129"/>
    <lineage>
        <taxon>Eukaryota</taxon>
        <taxon>Metazoa</taxon>
        <taxon>Ecdysozoa</taxon>
        <taxon>Nematoda</taxon>
        <taxon>Chromadorea</taxon>
        <taxon>Rhabditida</taxon>
        <taxon>Rhabditina</taxon>
        <taxon>Diplogasteromorpha</taxon>
        <taxon>Diplogasteroidea</taxon>
        <taxon>Neodiplogasteridae</taxon>
        <taxon>Pristionchus</taxon>
    </lineage>
</organism>
<keyword evidence="2" id="KW-0472">Membrane</keyword>
<gene>
    <name evidence="3" type="ORF">PMAYCL1PPCAC_04144</name>
</gene>
<protein>
    <submittedName>
        <fullName evidence="3">Uncharacterized protein</fullName>
    </submittedName>
</protein>
<accession>A0AAN5C9L1</accession>
<feature type="region of interest" description="Disordered" evidence="1">
    <location>
        <begin position="43"/>
        <end position="79"/>
    </location>
</feature>
<dbReference type="EMBL" id="BTRK01000001">
    <property type="protein sequence ID" value="GMR33949.1"/>
    <property type="molecule type" value="Genomic_DNA"/>
</dbReference>
<reference evidence="4" key="1">
    <citation type="submission" date="2022-10" db="EMBL/GenBank/DDBJ databases">
        <title>Genome assembly of Pristionchus species.</title>
        <authorList>
            <person name="Yoshida K."/>
            <person name="Sommer R.J."/>
        </authorList>
    </citation>
    <scope>NUCLEOTIDE SEQUENCE [LARGE SCALE GENOMIC DNA]</scope>
    <source>
        <strain evidence="4">RS5460</strain>
    </source>
</reference>
<feature type="compositionally biased region" description="Polar residues" evidence="1">
    <location>
        <begin position="52"/>
        <end position="65"/>
    </location>
</feature>
<evidence type="ECO:0000256" key="2">
    <source>
        <dbReference type="SAM" id="Phobius"/>
    </source>
</evidence>
<sequence length="109" mass="12512">RTWNTLSHASVLRQSSLSRMIPKRMSSRGRFFTRWRDASLIPFKNSPIETPPYSSKQWPVSSARRTAQPRPRKKRNDHRSADVFLSFSSSLHLSGLIAFSMHANMPTPS</sequence>
<keyword evidence="2" id="KW-1133">Transmembrane helix</keyword>
<dbReference type="AlphaFoldDB" id="A0AAN5C9L1"/>
<evidence type="ECO:0000313" key="3">
    <source>
        <dbReference type="EMBL" id="GMR33949.1"/>
    </source>
</evidence>
<evidence type="ECO:0000313" key="4">
    <source>
        <dbReference type="Proteomes" id="UP001328107"/>
    </source>
</evidence>
<proteinExistence type="predicted"/>
<feature type="non-terminal residue" evidence="3">
    <location>
        <position position="1"/>
    </location>
</feature>
<name>A0AAN5C9L1_9BILA</name>
<keyword evidence="4" id="KW-1185">Reference proteome</keyword>
<keyword evidence="2" id="KW-0812">Transmembrane</keyword>
<feature type="transmembrane region" description="Helical" evidence="2">
    <location>
        <begin position="83"/>
        <end position="103"/>
    </location>
</feature>
<evidence type="ECO:0000256" key="1">
    <source>
        <dbReference type="SAM" id="MobiDB-lite"/>
    </source>
</evidence>
<comment type="caution">
    <text evidence="3">The sequence shown here is derived from an EMBL/GenBank/DDBJ whole genome shotgun (WGS) entry which is preliminary data.</text>
</comment>